<evidence type="ECO:0000256" key="2">
    <source>
        <dbReference type="ARBA" id="ARBA00022729"/>
    </source>
</evidence>
<gene>
    <name evidence="6" type="ORF">PAPOLLO_LOCUS2783</name>
</gene>
<feature type="compositionally biased region" description="Polar residues" evidence="4">
    <location>
        <begin position="345"/>
        <end position="355"/>
    </location>
</feature>
<feature type="region of interest" description="Disordered" evidence="4">
    <location>
        <begin position="462"/>
        <end position="483"/>
    </location>
</feature>
<dbReference type="Proteomes" id="UP000691718">
    <property type="component" value="Unassembled WGS sequence"/>
</dbReference>
<dbReference type="InterPro" id="IPR000618">
    <property type="entry name" value="Insect_cuticle"/>
</dbReference>
<name>A0A8S3W6M0_PARAO</name>
<feature type="chain" id="PRO_5035860503" evidence="5">
    <location>
        <begin position="19"/>
        <end position="867"/>
    </location>
</feature>
<feature type="signal peptide" evidence="5">
    <location>
        <begin position="1"/>
        <end position="18"/>
    </location>
</feature>
<keyword evidence="7" id="KW-1185">Reference proteome</keyword>
<evidence type="ECO:0000256" key="3">
    <source>
        <dbReference type="PROSITE-ProRule" id="PRU00497"/>
    </source>
</evidence>
<reference evidence="6" key="1">
    <citation type="submission" date="2021-04" db="EMBL/GenBank/DDBJ databases">
        <authorList>
            <person name="Tunstrom K."/>
        </authorList>
    </citation>
    <scope>NUCLEOTIDE SEQUENCE</scope>
</reference>
<keyword evidence="1 3" id="KW-0193">Cuticle</keyword>
<evidence type="ECO:0000256" key="5">
    <source>
        <dbReference type="SAM" id="SignalP"/>
    </source>
</evidence>
<proteinExistence type="predicted"/>
<evidence type="ECO:0000256" key="4">
    <source>
        <dbReference type="SAM" id="MobiDB-lite"/>
    </source>
</evidence>
<dbReference type="EMBL" id="CAJQZP010000178">
    <property type="protein sequence ID" value="CAG4943936.1"/>
    <property type="molecule type" value="Genomic_DNA"/>
</dbReference>
<sequence>MKLLYFFIYLNLITDLSGEKQQGQNSFLPKYSMPNSMFVSDSPVYLPPEFYKSNSQLSQNNLNKVQFKLPSSYITNIPNVYTTPYGIILTSTMNYDDKFDIDNAKEGVKINISSPMLSSQFLDDQTNKSNYIQEAEKRTVKDIPSVMNFNHPVEVRIDTKLPRQFSIFKESTSLQNQKPASRSVSVSAENGINQELEQKASYRNEHFVSPPNSKFLHSTTETAIPILRLSNEMDLDGSFSYEALGADQTHYVQHSRMENLGTDKEAQIVEGSYSYVGDNGHTYTVHYIADSNGFRATGDHLPVAPPIPEIIQRSIQYNLAEEAKNPPSLNDFNDYGSDNTEKNSENNQRASLSSQRNLFTGRTPEAFSLGNSQGLNSQNNLTSVASFNEPLKADFDFSEEKIKRNFNNDLLEPQITFLASQGAHSPSLNTPQKSTMPQLINYEARQNESEQEHAKALWRGPYDLNSNIGSQNPSKDSISRSSGEGEDIIIDFSDMTPEQYTTMIRNQLTQSSQTDSNNDLITKRQSENAYDYYNNNVSDDSLKLNNNNIENNNYNSNNYNYLSTLQPDNKIILSTPNQSRTQSDINKDVHHPYYSEKHYADLTTKSTEKVFVSNDPIRYITPTPESMPQAIDFLNTSFEPKKYVLFTSNKTKDNTHLENKYVPSTTFKSYANFSNYNERNNKLKESSINEIRATNNIMPTDYNNLIKYKEFKPLLDTHNQDKTIQQKKKEQEATNLESNIYDEIRNNIFLKNLFKSESNNPQKGDNKQSQPDINTKIASYANTPNSPKFVNELKFYNEQLVKNKPFDISDVLNFMSNKNIFESNKLKNIMLGNHGNVNDDENKSPRAWPQDVIGKKVVKALYYDKNP</sequence>
<feature type="compositionally biased region" description="Polar residues" evidence="4">
    <location>
        <begin position="464"/>
        <end position="482"/>
    </location>
</feature>
<dbReference type="GO" id="GO:0062129">
    <property type="term" value="C:chitin-based extracellular matrix"/>
    <property type="evidence" value="ECO:0007669"/>
    <property type="project" value="TreeGrafter"/>
</dbReference>
<feature type="region of interest" description="Disordered" evidence="4">
    <location>
        <begin position="324"/>
        <end position="355"/>
    </location>
</feature>
<dbReference type="InterPro" id="IPR031311">
    <property type="entry name" value="CHIT_BIND_RR_consensus"/>
</dbReference>
<organism evidence="6 7">
    <name type="scientific">Parnassius apollo</name>
    <name type="common">Apollo butterfly</name>
    <name type="synonym">Papilio apollo</name>
    <dbReference type="NCBI Taxonomy" id="110799"/>
    <lineage>
        <taxon>Eukaryota</taxon>
        <taxon>Metazoa</taxon>
        <taxon>Ecdysozoa</taxon>
        <taxon>Arthropoda</taxon>
        <taxon>Hexapoda</taxon>
        <taxon>Insecta</taxon>
        <taxon>Pterygota</taxon>
        <taxon>Neoptera</taxon>
        <taxon>Endopterygota</taxon>
        <taxon>Lepidoptera</taxon>
        <taxon>Glossata</taxon>
        <taxon>Ditrysia</taxon>
        <taxon>Papilionoidea</taxon>
        <taxon>Papilionidae</taxon>
        <taxon>Parnassiinae</taxon>
        <taxon>Parnassini</taxon>
        <taxon>Parnassius</taxon>
        <taxon>Parnassius</taxon>
    </lineage>
</organism>
<dbReference type="GO" id="GO:0008010">
    <property type="term" value="F:structural constituent of chitin-based larval cuticle"/>
    <property type="evidence" value="ECO:0007669"/>
    <property type="project" value="TreeGrafter"/>
</dbReference>
<evidence type="ECO:0000256" key="1">
    <source>
        <dbReference type="ARBA" id="ARBA00022460"/>
    </source>
</evidence>
<accession>A0A8S3W6M0</accession>
<dbReference type="PROSITE" id="PS51155">
    <property type="entry name" value="CHIT_BIND_RR_2"/>
    <property type="match status" value="1"/>
</dbReference>
<protein>
    <submittedName>
        <fullName evidence="6">(apollo) hypothetical protein</fullName>
    </submittedName>
</protein>
<dbReference type="InterPro" id="IPR050468">
    <property type="entry name" value="Cuticle_Struct_Prot"/>
</dbReference>
<dbReference type="Pfam" id="PF00379">
    <property type="entry name" value="Chitin_bind_4"/>
    <property type="match status" value="1"/>
</dbReference>
<dbReference type="PANTHER" id="PTHR10380">
    <property type="entry name" value="CUTICLE PROTEIN"/>
    <property type="match status" value="1"/>
</dbReference>
<dbReference type="AlphaFoldDB" id="A0A8S3W6M0"/>
<comment type="caution">
    <text evidence="6">The sequence shown here is derived from an EMBL/GenBank/DDBJ whole genome shotgun (WGS) entry which is preliminary data.</text>
</comment>
<dbReference type="OrthoDB" id="8122882at2759"/>
<dbReference type="PANTHER" id="PTHR10380:SF173">
    <property type="entry name" value="CUTICULAR PROTEIN 47EF, ISOFORM C-RELATED"/>
    <property type="match status" value="1"/>
</dbReference>
<evidence type="ECO:0000313" key="6">
    <source>
        <dbReference type="EMBL" id="CAG4943936.1"/>
    </source>
</evidence>
<dbReference type="PROSITE" id="PS00233">
    <property type="entry name" value="CHIT_BIND_RR_1"/>
    <property type="match status" value="1"/>
</dbReference>
<keyword evidence="2 5" id="KW-0732">Signal</keyword>
<evidence type="ECO:0000313" key="7">
    <source>
        <dbReference type="Proteomes" id="UP000691718"/>
    </source>
</evidence>